<dbReference type="GO" id="GO:0010420">
    <property type="term" value="F:polyprenyldihydroxybenzoate methyltransferase activity"/>
    <property type="evidence" value="ECO:0007669"/>
    <property type="project" value="TreeGrafter"/>
</dbReference>
<accession>A0A8J8NJM6</accession>
<dbReference type="InterPro" id="IPR041698">
    <property type="entry name" value="Methyltransf_25"/>
</dbReference>
<sequence length="222" mass="25229">MTGLTDELKEEMKKHTGFSQDQIKEHYDEIAEKYDAIYLNAGYHDPLHCANLVKEFVPNTPGTEIFDMGCGTGLVGLHLKEHGYNKIVGCDASQGMLDVASLKGAYYELKELFLGKPDTYPQEFHGRFDAITAAGILAQGHLGVEVFEEFLLSVKKGGYIVFTTRTMYLEEFGYGKRIAEIEAEGRWKQVKEITFTRYDKLEEEVGRYRPVEVKAYAYQKLV</sequence>
<dbReference type="PANTHER" id="PTHR43464">
    <property type="entry name" value="METHYLTRANSFERASE"/>
    <property type="match status" value="1"/>
</dbReference>
<dbReference type="Gene3D" id="3.40.50.150">
    <property type="entry name" value="Vaccinia Virus protein VP39"/>
    <property type="match status" value="1"/>
</dbReference>
<evidence type="ECO:0000313" key="2">
    <source>
        <dbReference type="EMBL" id="TNV75804.1"/>
    </source>
</evidence>
<dbReference type="CDD" id="cd02440">
    <property type="entry name" value="AdoMet_MTases"/>
    <property type="match status" value="1"/>
</dbReference>
<organism evidence="2 3">
    <name type="scientific">Halteria grandinella</name>
    <dbReference type="NCBI Taxonomy" id="5974"/>
    <lineage>
        <taxon>Eukaryota</taxon>
        <taxon>Sar</taxon>
        <taxon>Alveolata</taxon>
        <taxon>Ciliophora</taxon>
        <taxon>Intramacronucleata</taxon>
        <taxon>Spirotrichea</taxon>
        <taxon>Stichotrichia</taxon>
        <taxon>Sporadotrichida</taxon>
        <taxon>Halteriidae</taxon>
        <taxon>Halteria</taxon>
    </lineage>
</organism>
<dbReference type="OrthoDB" id="3647at2759"/>
<evidence type="ECO:0000259" key="1">
    <source>
        <dbReference type="Pfam" id="PF13649"/>
    </source>
</evidence>
<gene>
    <name evidence="2" type="ORF">FGO68_gene1476</name>
</gene>
<dbReference type="SUPFAM" id="SSF53335">
    <property type="entry name" value="S-adenosyl-L-methionine-dependent methyltransferases"/>
    <property type="match status" value="1"/>
</dbReference>
<dbReference type="PANTHER" id="PTHR43464:SF23">
    <property type="entry name" value="JUVENILE HORMONE ACID O-METHYLTRANSFERASE"/>
    <property type="match status" value="1"/>
</dbReference>
<name>A0A8J8NJM6_HALGN</name>
<comment type="caution">
    <text evidence="2">The sequence shown here is derived from an EMBL/GenBank/DDBJ whole genome shotgun (WGS) entry which is preliminary data.</text>
</comment>
<feature type="domain" description="Methyltransferase" evidence="1">
    <location>
        <begin position="65"/>
        <end position="158"/>
    </location>
</feature>
<dbReference type="EMBL" id="RRYP01014786">
    <property type="protein sequence ID" value="TNV75804.1"/>
    <property type="molecule type" value="Genomic_DNA"/>
</dbReference>
<dbReference type="AlphaFoldDB" id="A0A8J8NJM6"/>
<proteinExistence type="predicted"/>
<reference evidence="2" key="1">
    <citation type="submission" date="2019-06" db="EMBL/GenBank/DDBJ databases">
        <authorList>
            <person name="Zheng W."/>
        </authorList>
    </citation>
    <scope>NUCLEOTIDE SEQUENCE</scope>
    <source>
        <strain evidence="2">QDHG01</strain>
    </source>
</reference>
<evidence type="ECO:0000313" key="3">
    <source>
        <dbReference type="Proteomes" id="UP000785679"/>
    </source>
</evidence>
<dbReference type="InterPro" id="IPR029063">
    <property type="entry name" value="SAM-dependent_MTases_sf"/>
</dbReference>
<dbReference type="Proteomes" id="UP000785679">
    <property type="component" value="Unassembled WGS sequence"/>
</dbReference>
<protein>
    <recommendedName>
        <fullName evidence="1">Methyltransferase domain-containing protein</fullName>
    </recommendedName>
</protein>
<keyword evidence="3" id="KW-1185">Reference proteome</keyword>
<dbReference type="Pfam" id="PF13649">
    <property type="entry name" value="Methyltransf_25"/>
    <property type="match status" value="1"/>
</dbReference>